<dbReference type="Proteomes" id="UP001196509">
    <property type="component" value="Unassembled WGS sequence"/>
</dbReference>
<gene>
    <name evidence="3" type="ORF">K1W69_24585</name>
</gene>
<dbReference type="RefSeq" id="WP_220231123.1">
    <property type="nucleotide sequence ID" value="NZ_JAICBX010000006.1"/>
</dbReference>
<proteinExistence type="predicted"/>
<dbReference type="Pfam" id="PF20454">
    <property type="entry name" value="GpA_nuclease"/>
    <property type="match status" value="1"/>
</dbReference>
<dbReference type="EMBL" id="JAICBX010000006">
    <property type="protein sequence ID" value="MBW8640392.1"/>
    <property type="molecule type" value="Genomic_DNA"/>
</dbReference>
<comment type="caution">
    <text evidence="3">The sequence shown here is derived from an EMBL/GenBank/DDBJ whole genome shotgun (WGS) entry which is preliminary data.</text>
</comment>
<keyword evidence="4" id="KW-1185">Reference proteome</keyword>
<evidence type="ECO:0000259" key="2">
    <source>
        <dbReference type="Pfam" id="PF20454"/>
    </source>
</evidence>
<dbReference type="AlphaFoldDB" id="A0AAE2ZSY1"/>
<evidence type="ECO:0000313" key="4">
    <source>
        <dbReference type="Proteomes" id="UP001196509"/>
    </source>
</evidence>
<name>A0AAE2ZSY1_9HYPH</name>
<reference evidence="3" key="1">
    <citation type="submission" date="2021-08" db="EMBL/GenBank/DDBJ databases">
        <title>Hoeflea bacterium WL0058 sp. nov., isolated from the sediment.</title>
        <authorList>
            <person name="Wang L."/>
            <person name="Zhang D."/>
        </authorList>
    </citation>
    <scope>NUCLEOTIDE SEQUENCE</scope>
    <source>
        <strain evidence="3">WL0058</strain>
    </source>
</reference>
<dbReference type="PANTHER" id="PTHR34413:SF2">
    <property type="entry name" value="PROPHAGE TAIL FIBER ASSEMBLY PROTEIN HOMOLOG TFAE-RELATED"/>
    <property type="match status" value="1"/>
</dbReference>
<dbReference type="Pfam" id="PF05876">
    <property type="entry name" value="GpA_ATPase"/>
    <property type="match status" value="1"/>
</dbReference>
<evidence type="ECO:0000313" key="3">
    <source>
        <dbReference type="EMBL" id="MBW8640392.1"/>
    </source>
</evidence>
<dbReference type="InterPro" id="IPR046453">
    <property type="entry name" value="GpA_ATPase"/>
</dbReference>
<accession>A0AAE2ZSY1</accession>
<dbReference type="PANTHER" id="PTHR34413">
    <property type="entry name" value="PROPHAGE TAIL FIBER ASSEMBLY PROTEIN HOMOLOG TFAE-RELATED-RELATED"/>
    <property type="match status" value="1"/>
</dbReference>
<sequence length="708" mass="79658">MLDVERYLGALPVPDYCDPVDLLTEALPTLKPPRRIDVPDWAAKERRLRTPSYSGPWRNDFAPYMVEPSRMTTSRRFGAVAFTGPARTVKSDSLILNTFGHRVCCMPREMKIICPTEATAKEFSRKKVSPMIRATPTVAERQLPGRSADALHDKQFRGGMNLRIAWPVIGELSMFDIPDMLLTDYDRMVDDVGGEGSPFDLSIKRNQTFGSMGMTIVEGSPGRPILNPDFKPSTPHEAPPATGIMAIYNQGTRGRYYWNCPSCNEPFQPLFDRLEWETKDTPGESAKTVVMTCPNGCVIEAASRNDLNRSGFWLHESGQGQPVEIDDPNVRDTEIVSYWCEGPVAVMQGWEQLVARYLRAKEEFETKGDEQALKTTVNVDQGKPYLPKVLTIGDGLSDEMLRALAQRFPMKMAPAATRFLTVQVDIQANRFVVQVDAWGVGLERWLIDRFDLMVPPELAPGGQRDAAGNAARSIDPGRYVEDWEVLSPLLERYYPLAGGGYEIRPAAMIIDSGGQPGVTENAYLFLRRQKKAGNARRVFLVKGQGGLDKDRARFGQPQKMEKRRRTRRTDIELVYAGTDLLKDEIALSLTRKDPGPGAYHLPEQLPDHVFEEFCAEVRMPSGWEKKRHGIRNEALDLAVYGKALTIVLKADKIPDWDKPPAFARPLDENTFSRRTDGQEMEEIYAPVKRTSRRKRKQNYVARGMNGGL</sequence>
<dbReference type="GO" id="GO:0004519">
    <property type="term" value="F:endonuclease activity"/>
    <property type="evidence" value="ECO:0007669"/>
    <property type="project" value="InterPro"/>
</dbReference>
<feature type="domain" description="Terminase large subunit GpA endonuclease" evidence="2">
    <location>
        <begin position="335"/>
        <end position="651"/>
    </location>
</feature>
<dbReference type="InterPro" id="IPR051220">
    <property type="entry name" value="TFA_Chaperone"/>
</dbReference>
<protein>
    <submittedName>
        <fullName evidence="3">Phage terminase large subunit family protein</fullName>
    </submittedName>
</protein>
<feature type="domain" description="Phage terminase large subunit GpA ATPase" evidence="1">
    <location>
        <begin position="54"/>
        <end position="313"/>
    </location>
</feature>
<evidence type="ECO:0000259" key="1">
    <source>
        <dbReference type="Pfam" id="PF05876"/>
    </source>
</evidence>
<organism evidence="3 4">
    <name type="scientific">Flavimaribacter sediminis</name>
    <dbReference type="NCBI Taxonomy" id="2865987"/>
    <lineage>
        <taxon>Bacteria</taxon>
        <taxon>Pseudomonadati</taxon>
        <taxon>Pseudomonadota</taxon>
        <taxon>Alphaproteobacteria</taxon>
        <taxon>Hyphomicrobiales</taxon>
        <taxon>Rhizobiaceae</taxon>
        <taxon>Flavimaribacter</taxon>
    </lineage>
</organism>
<dbReference type="GO" id="GO:0016887">
    <property type="term" value="F:ATP hydrolysis activity"/>
    <property type="evidence" value="ECO:0007669"/>
    <property type="project" value="InterPro"/>
</dbReference>
<dbReference type="InterPro" id="IPR046454">
    <property type="entry name" value="GpA_endonuclease"/>
</dbReference>